<name>A0A0W0FI35_MONRR</name>
<organism evidence="2 3">
    <name type="scientific">Moniliophthora roreri</name>
    <name type="common">Frosty pod rot fungus</name>
    <name type="synonym">Monilia roreri</name>
    <dbReference type="NCBI Taxonomy" id="221103"/>
    <lineage>
        <taxon>Eukaryota</taxon>
        <taxon>Fungi</taxon>
        <taxon>Dikarya</taxon>
        <taxon>Basidiomycota</taxon>
        <taxon>Agaricomycotina</taxon>
        <taxon>Agaricomycetes</taxon>
        <taxon>Agaricomycetidae</taxon>
        <taxon>Agaricales</taxon>
        <taxon>Marasmiineae</taxon>
        <taxon>Marasmiaceae</taxon>
        <taxon>Moniliophthora</taxon>
    </lineage>
</organism>
<sequence>MSDRSVNFGDTLSSGIQDVAALLPLLGTEQVERHIGSSLEKGYLYSATATLSLFRSLGAVKVVFATCVATITYPFYGGHWLDDAGFSTPGSVSSMVTIDKETGRYGAELRVQKLLEDQHIDDPNLVKGFELIEQKGMTEVPQGSAEDQGGLVGSQQGSMRNQWESVESQQESEEASHRQTTQEDVDIEAQPQAMNGPDSGTTPQCTVWKGVMGVFSRVSGSVKCYLMVSCPSRQSFFF</sequence>
<accession>A0A0W0FI35</accession>
<reference evidence="2 3" key="1">
    <citation type="submission" date="2015-12" db="EMBL/GenBank/DDBJ databases">
        <title>Draft genome sequence of Moniliophthora roreri, the causal agent of frosty pod rot of cacao.</title>
        <authorList>
            <person name="Aime M.C."/>
            <person name="Diaz-Valderrama J.R."/>
            <person name="Kijpornyongpan T."/>
            <person name="Phillips-Mora W."/>
        </authorList>
    </citation>
    <scope>NUCLEOTIDE SEQUENCE [LARGE SCALE GENOMIC DNA]</scope>
    <source>
        <strain evidence="2 3">MCA 2952</strain>
    </source>
</reference>
<protein>
    <submittedName>
        <fullName evidence="2">Uncharacterized protein</fullName>
    </submittedName>
</protein>
<dbReference type="AlphaFoldDB" id="A0A0W0FI35"/>
<proteinExistence type="predicted"/>
<dbReference type="Proteomes" id="UP000054988">
    <property type="component" value="Unassembled WGS sequence"/>
</dbReference>
<evidence type="ECO:0000313" key="2">
    <source>
        <dbReference type="EMBL" id="KTB35953.1"/>
    </source>
</evidence>
<feature type="region of interest" description="Disordered" evidence="1">
    <location>
        <begin position="139"/>
        <end position="184"/>
    </location>
</feature>
<evidence type="ECO:0000313" key="3">
    <source>
        <dbReference type="Proteomes" id="UP000054988"/>
    </source>
</evidence>
<gene>
    <name evidence="2" type="ORF">WG66_11468</name>
</gene>
<evidence type="ECO:0000256" key="1">
    <source>
        <dbReference type="SAM" id="MobiDB-lite"/>
    </source>
</evidence>
<dbReference type="EMBL" id="LATX01001948">
    <property type="protein sequence ID" value="KTB35953.1"/>
    <property type="molecule type" value="Genomic_DNA"/>
</dbReference>
<comment type="caution">
    <text evidence="2">The sequence shown here is derived from an EMBL/GenBank/DDBJ whole genome shotgun (WGS) entry which is preliminary data.</text>
</comment>